<dbReference type="SMART" id="SM00195">
    <property type="entry name" value="DSPc"/>
    <property type="match status" value="1"/>
</dbReference>
<dbReference type="PROSITE" id="PS50054">
    <property type="entry name" value="TYR_PHOSPHATASE_DUAL"/>
    <property type="match status" value="1"/>
</dbReference>
<name>A0A813RFV9_ADIRI</name>
<evidence type="ECO:0000313" key="10">
    <source>
        <dbReference type="Proteomes" id="UP000663852"/>
    </source>
</evidence>
<keyword evidence="4" id="KW-0904">Protein phosphatase</keyword>
<protein>
    <recommendedName>
        <fullName evidence="2">protein-tyrosine-phosphatase</fullName>
        <ecNumber evidence="2">3.1.3.48</ecNumber>
    </recommendedName>
</protein>
<dbReference type="PANTHER" id="PTHR10159:SF511">
    <property type="entry name" value="DUAL SPECIFICITY PROTEIN PHOSPHATASE 1"/>
    <property type="match status" value="1"/>
</dbReference>
<organism evidence="7 10">
    <name type="scientific">Adineta ricciae</name>
    <name type="common">Rotifer</name>
    <dbReference type="NCBI Taxonomy" id="249248"/>
    <lineage>
        <taxon>Eukaryota</taxon>
        <taxon>Metazoa</taxon>
        <taxon>Spiralia</taxon>
        <taxon>Gnathifera</taxon>
        <taxon>Rotifera</taxon>
        <taxon>Eurotatoria</taxon>
        <taxon>Bdelloidea</taxon>
        <taxon>Adinetida</taxon>
        <taxon>Adinetidae</taxon>
        <taxon>Adineta</taxon>
    </lineage>
</organism>
<proteinExistence type="inferred from homology"/>
<keyword evidence="3" id="KW-0378">Hydrolase</keyword>
<keyword evidence="9" id="KW-1185">Reference proteome</keyword>
<dbReference type="Proteomes" id="UP000663828">
    <property type="component" value="Unassembled WGS sequence"/>
</dbReference>
<dbReference type="EC" id="3.1.3.48" evidence="2"/>
<evidence type="ECO:0000313" key="8">
    <source>
        <dbReference type="EMBL" id="CAF0920736.1"/>
    </source>
</evidence>
<dbReference type="Proteomes" id="UP000663852">
    <property type="component" value="Unassembled WGS sequence"/>
</dbReference>
<dbReference type="InterPro" id="IPR016130">
    <property type="entry name" value="Tyr_Pase_AS"/>
</dbReference>
<evidence type="ECO:0000259" key="6">
    <source>
        <dbReference type="PROSITE" id="PS50056"/>
    </source>
</evidence>
<dbReference type="InterPro" id="IPR000340">
    <property type="entry name" value="Dual-sp_phosphatase_cat-dom"/>
</dbReference>
<evidence type="ECO:0000313" key="7">
    <source>
        <dbReference type="EMBL" id="CAF0781885.1"/>
    </source>
</evidence>
<dbReference type="GO" id="GO:0033550">
    <property type="term" value="F:MAP kinase tyrosine phosphatase activity"/>
    <property type="evidence" value="ECO:0007669"/>
    <property type="project" value="TreeGrafter"/>
</dbReference>
<sequence length="227" mass="26077">MATVERRPLRALKVKTVPPSRLPSPTKVKNNEKHLTPLEKRRLNIRLHLLQNTTRRTQPPNEPTLVFDSFLYLGGLKSLSNKTRLKRLKITHILSVVFIPPAKNLIPPNTKHLFLKADDNVAFNMTPYFEQACQFIEEARLSNGAVLVHCVCGVSRSTTLCCAYLMKYHSMTIEQALIQLRSRRHIIQPNNGFLRQLVLHGERLLEQEQADRDNTDMNIIAEQLKNV</sequence>
<comment type="similarity">
    <text evidence="1">Belongs to the protein-tyrosine phosphatase family. Non-receptor class dual specificity subfamily.</text>
</comment>
<dbReference type="CDD" id="cd14498">
    <property type="entry name" value="DSP"/>
    <property type="match status" value="1"/>
</dbReference>
<evidence type="ECO:0000256" key="3">
    <source>
        <dbReference type="ARBA" id="ARBA00022801"/>
    </source>
</evidence>
<evidence type="ECO:0000259" key="5">
    <source>
        <dbReference type="PROSITE" id="PS50054"/>
    </source>
</evidence>
<dbReference type="InterPro" id="IPR000387">
    <property type="entry name" value="Tyr_Pase_dom"/>
</dbReference>
<evidence type="ECO:0000256" key="1">
    <source>
        <dbReference type="ARBA" id="ARBA00008601"/>
    </source>
</evidence>
<comment type="caution">
    <text evidence="7">The sequence shown here is derived from an EMBL/GenBank/DDBJ whole genome shotgun (WGS) entry which is preliminary data.</text>
</comment>
<dbReference type="GO" id="GO:0008330">
    <property type="term" value="F:protein tyrosine/threonine phosphatase activity"/>
    <property type="evidence" value="ECO:0007669"/>
    <property type="project" value="TreeGrafter"/>
</dbReference>
<dbReference type="OrthoDB" id="165342at2759"/>
<dbReference type="GO" id="GO:0043409">
    <property type="term" value="P:negative regulation of MAPK cascade"/>
    <property type="evidence" value="ECO:0007669"/>
    <property type="project" value="TreeGrafter"/>
</dbReference>
<evidence type="ECO:0000313" key="9">
    <source>
        <dbReference type="Proteomes" id="UP000663828"/>
    </source>
</evidence>
<feature type="domain" description="Tyrosine-protein phosphatase" evidence="5">
    <location>
        <begin position="62"/>
        <end position="206"/>
    </location>
</feature>
<dbReference type="AlphaFoldDB" id="A0A813RFV9"/>
<gene>
    <name evidence="7" type="ORF">EDS130_LOCUS3879</name>
    <name evidence="8" type="ORF">XAT740_LOCUS9022</name>
</gene>
<dbReference type="EMBL" id="CAJNOR010000458">
    <property type="protein sequence ID" value="CAF0920736.1"/>
    <property type="molecule type" value="Genomic_DNA"/>
</dbReference>
<dbReference type="EMBL" id="CAJNOJ010000010">
    <property type="protein sequence ID" value="CAF0781885.1"/>
    <property type="molecule type" value="Genomic_DNA"/>
</dbReference>
<evidence type="ECO:0000256" key="2">
    <source>
        <dbReference type="ARBA" id="ARBA00013064"/>
    </source>
</evidence>
<accession>A0A813RFV9</accession>
<feature type="domain" description="Tyrosine specific protein phosphatases" evidence="6">
    <location>
        <begin position="133"/>
        <end position="184"/>
    </location>
</feature>
<dbReference type="PROSITE" id="PS50056">
    <property type="entry name" value="TYR_PHOSPHATASE_2"/>
    <property type="match status" value="1"/>
</dbReference>
<reference evidence="7" key="1">
    <citation type="submission" date="2021-02" db="EMBL/GenBank/DDBJ databases">
        <authorList>
            <person name="Nowell W R."/>
        </authorList>
    </citation>
    <scope>NUCLEOTIDE SEQUENCE</scope>
</reference>
<dbReference type="GO" id="GO:0005737">
    <property type="term" value="C:cytoplasm"/>
    <property type="evidence" value="ECO:0007669"/>
    <property type="project" value="TreeGrafter"/>
</dbReference>
<dbReference type="PANTHER" id="PTHR10159">
    <property type="entry name" value="DUAL SPECIFICITY PROTEIN PHOSPHATASE"/>
    <property type="match status" value="1"/>
</dbReference>
<dbReference type="PROSITE" id="PS00383">
    <property type="entry name" value="TYR_PHOSPHATASE_1"/>
    <property type="match status" value="1"/>
</dbReference>
<dbReference type="GO" id="GO:0017017">
    <property type="term" value="F:MAP kinase tyrosine/serine/threonine phosphatase activity"/>
    <property type="evidence" value="ECO:0007669"/>
    <property type="project" value="TreeGrafter"/>
</dbReference>
<dbReference type="InterPro" id="IPR020422">
    <property type="entry name" value="TYR_PHOSPHATASE_DUAL_dom"/>
</dbReference>
<dbReference type="Gene3D" id="3.90.190.10">
    <property type="entry name" value="Protein tyrosine phosphatase superfamily"/>
    <property type="match status" value="1"/>
</dbReference>
<dbReference type="Pfam" id="PF00782">
    <property type="entry name" value="DSPc"/>
    <property type="match status" value="1"/>
</dbReference>
<dbReference type="InterPro" id="IPR029021">
    <property type="entry name" value="Prot-tyrosine_phosphatase-like"/>
</dbReference>
<dbReference type="SUPFAM" id="SSF52799">
    <property type="entry name" value="(Phosphotyrosine protein) phosphatases II"/>
    <property type="match status" value="1"/>
</dbReference>
<evidence type="ECO:0000256" key="4">
    <source>
        <dbReference type="ARBA" id="ARBA00022912"/>
    </source>
</evidence>